<accession>A0A6P8YS75</accession>
<reference evidence="3" key="1">
    <citation type="submission" date="2025-08" db="UniProtKB">
        <authorList>
            <consortium name="RefSeq"/>
        </authorList>
    </citation>
    <scope>IDENTIFICATION</scope>
    <source>
        <tissue evidence="3">Total insect</tissue>
    </source>
</reference>
<feature type="transmembrane region" description="Helical" evidence="1">
    <location>
        <begin position="23"/>
        <end position="43"/>
    </location>
</feature>
<dbReference type="Proteomes" id="UP000515158">
    <property type="component" value="Unplaced"/>
</dbReference>
<dbReference type="AlphaFoldDB" id="A0A6P8YS75"/>
<feature type="transmembrane region" description="Helical" evidence="1">
    <location>
        <begin position="82"/>
        <end position="105"/>
    </location>
</feature>
<protein>
    <submittedName>
        <fullName evidence="3">Uncharacterized protein LOC117644720</fullName>
    </submittedName>
</protein>
<evidence type="ECO:0000313" key="3">
    <source>
        <dbReference type="RefSeq" id="XP_034240225.1"/>
    </source>
</evidence>
<keyword evidence="1" id="KW-0472">Membrane</keyword>
<dbReference type="KEGG" id="tpal:117644720"/>
<keyword evidence="2" id="KW-1185">Reference proteome</keyword>
<keyword evidence="1" id="KW-0812">Transmembrane</keyword>
<sequence length="203" mass="21575">MLHLVLGASQAPAAVDTSPPVVVAAGCGCCLALSLLTLVLLLLRCRLRPRALFLKLQCCAATVAAMAVFLHAVHRPPSPSCYAALATTLEALLLIGLSSHISKLLLIHTELMRIGNLNYAVVGVTTGAPLLAVLCSHLAYMSAEWPVRHWWLETGSPFFFMFAASAALLCVLFVLLCCTVLRRLSSLRANKLADAEAAGLASR</sequence>
<feature type="transmembrane region" description="Helical" evidence="1">
    <location>
        <begin position="117"/>
        <end position="139"/>
    </location>
</feature>
<evidence type="ECO:0000256" key="1">
    <source>
        <dbReference type="SAM" id="Phobius"/>
    </source>
</evidence>
<dbReference type="InParanoid" id="A0A6P8YS75"/>
<proteinExistence type="predicted"/>
<keyword evidence="1" id="KW-1133">Transmembrane helix</keyword>
<gene>
    <name evidence="3" type="primary">LOC117644720</name>
</gene>
<dbReference type="OrthoDB" id="6138650at2759"/>
<evidence type="ECO:0000313" key="2">
    <source>
        <dbReference type="Proteomes" id="UP000515158"/>
    </source>
</evidence>
<dbReference type="GeneID" id="117644720"/>
<feature type="transmembrane region" description="Helical" evidence="1">
    <location>
        <begin position="52"/>
        <end position="70"/>
    </location>
</feature>
<feature type="transmembrane region" description="Helical" evidence="1">
    <location>
        <begin position="159"/>
        <end position="181"/>
    </location>
</feature>
<name>A0A6P8YS75_THRPL</name>
<organism evidence="3">
    <name type="scientific">Thrips palmi</name>
    <name type="common">Melon thrips</name>
    <dbReference type="NCBI Taxonomy" id="161013"/>
    <lineage>
        <taxon>Eukaryota</taxon>
        <taxon>Metazoa</taxon>
        <taxon>Ecdysozoa</taxon>
        <taxon>Arthropoda</taxon>
        <taxon>Hexapoda</taxon>
        <taxon>Insecta</taxon>
        <taxon>Pterygota</taxon>
        <taxon>Neoptera</taxon>
        <taxon>Paraneoptera</taxon>
        <taxon>Thysanoptera</taxon>
        <taxon>Terebrantia</taxon>
        <taxon>Thripoidea</taxon>
        <taxon>Thripidae</taxon>
        <taxon>Thrips</taxon>
    </lineage>
</organism>
<dbReference type="RefSeq" id="XP_034240225.1">
    <property type="nucleotide sequence ID" value="XM_034384334.1"/>
</dbReference>